<accession>A0A0H2V7M7</accession>
<dbReference type="Proteomes" id="UP000001410">
    <property type="component" value="Chromosome"/>
</dbReference>
<dbReference type="InterPro" id="IPR052189">
    <property type="entry name" value="L-asp_N-monooxygenase_NS-form"/>
</dbReference>
<dbReference type="PANTHER" id="PTHR40254">
    <property type="entry name" value="BLR0577 PROTEIN"/>
    <property type="match status" value="1"/>
</dbReference>
<dbReference type="SUPFAM" id="SSF51905">
    <property type="entry name" value="FAD/NAD(P)-binding domain"/>
    <property type="match status" value="1"/>
</dbReference>
<dbReference type="STRING" id="199310.c2060"/>
<dbReference type="InterPro" id="IPR036188">
    <property type="entry name" value="FAD/NAD-bd_sf"/>
</dbReference>
<gene>
    <name evidence="2" type="primary">ydhS</name>
    <name evidence="2" type="ordered locus">c2060</name>
</gene>
<proteinExistence type="predicted"/>
<dbReference type="InterPro" id="IPR038732">
    <property type="entry name" value="HpyO/CreE_NAD-binding"/>
</dbReference>
<keyword evidence="3" id="KW-1185">Reference proteome</keyword>
<dbReference type="EMBL" id="AE014075">
    <property type="protein sequence ID" value="AAN80520.1"/>
    <property type="molecule type" value="Genomic_DNA"/>
</dbReference>
<dbReference type="NCBIfam" id="NF007381">
    <property type="entry name" value="PRK09897.1"/>
    <property type="match status" value="1"/>
</dbReference>
<dbReference type="RefSeq" id="WP_000848173.1">
    <property type="nucleotide sequence ID" value="NC_004431.1"/>
</dbReference>
<dbReference type="Pfam" id="PF13454">
    <property type="entry name" value="NAD_binding_9"/>
    <property type="match status" value="1"/>
</dbReference>
<name>A0A0H2V7M7_ECOL6</name>
<evidence type="ECO:0000259" key="1">
    <source>
        <dbReference type="Pfam" id="PF13454"/>
    </source>
</evidence>
<sequence length="536" mass="60972">MKTIAIVGAGPTGIYTLFSLLQQQTPLSISIFEQADEAGVGMPYSDDENSKLMLANIASIEIPPIYCTYLEWLQKQEASHLQRYGVKKETLHDRQFLPRILLGEYFRDQFLRLVDQARQQKFAVAVYESCQVTDLQITNAGVMLATNLDLPSETFDLVVIATGHVWPDEEEATRTYFPSPWSGLMEAKVDACNVGIMGTSLSGLDAAMAVAIQHGSFIEDDKQHVIFHRDNASEKLNITLMSRTGILPEADFYCPIPYEPLHIVTDQALNAEIQKGEEGLLDRVFRLIVEEIKFADPDWSQRIALESLNVDSFAQAWFAERKQRDPFDWAEKNLQEVERNKRENHTVPWRYVILRLHEAVQEIVPHLNEHDHKRFSKGLARVFIDNYATIPSESIRRLLALREAGIIHILALGEDYEMEINESRTVLKTEDNSYSFDVFIDARGQRPLKVKDIPFPGLREQLQKTGDEIPDVGEDYTLQQPEDIRGRVAFGALPWLMHDQPFVQGLTACAEIGEAMARAVVKPASRARRRLSFNQM</sequence>
<dbReference type="eggNOG" id="COG4529">
    <property type="taxonomic scope" value="Bacteria"/>
</dbReference>
<reference evidence="2 3" key="1">
    <citation type="journal article" date="2002" name="Proc. Natl. Acad. Sci. U.S.A.">
        <title>Extensive mosaic structure revealed by the complete genome sequence of uropathogenic Escherichia coli.</title>
        <authorList>
            <person name="Welch R.A."/>
            <person name="Burland V."/>
            <person name="Plunkett G.III."/>
            <person name="Redford P."/>
            <person name="Roesch P."/>
            <person name="Rasko D."/>
            <person name="Buckles E.L."/>
            <person name="Liou S.R."/>
            <person name="Boutin A."/>
            <person name="Hackett J."/>
            <person name="Stroud D."/>
            <person name="Mayhew G.F."/>
            <person name="Rose D.J."/>
            <person name="Zhou S."/>
            <person name="Schwartz D.C."/>
            <person name="Perna N.T."/>
            <person name="Mobley H.L."/>
            <person name="Donnenberg M.S."/>
            <person name="Blattner F.R."/>
        </authorList>
    </citation>
    <scope>NUCLEOTIDE SEQUENCE [LARGE SCALE GENOMIC DNA]</scope>
    <source>
        <strain evidence="3">CFT073 / ATCC 700928 / UPEC</strain>
    </source>
</reference>
<protein>
    <recommendedName>
        <fullName evidence="1">FAD-dependent urate hydroxylase HpyO/Asp monooxygenase CreE-like FAD/NAD(P)-binding domain-containing protein</fullName>
    </recommendedName>
</protein>
<dbReference type="AlphaFoldDB" id="A0A0H2V7M7"/>
<dbReference type="KEGG" id="ecc:c2060"/>
<feature type="domain" description="FAD-dependent urate hydroxylase HpyO/Asp monooxygenase CreE-like FAD/NAD(P)-binding" evidence="1">
    <location>
        <begin position="5"/>
        <end position="164"/>
    </location>
</feature>
<dbReference type="PANTHER" id="PTHR40254:SF1">
    <property type="entry name" value="BLR0577 PROTEIN"/>
    <property type="match status" value="1"/>
</dbReference>
<organism evidence="2 3">
    <name type="scientific">Escherichia coli O6:H1 (strain CFT073 / ATCC 700928 / UPEC)</name>
    <dbReference type="NCBI Taxonomy" id="199310"/>
    <lineage>
        <taxon>Bacteria</taxon>
        <taxon>Pseudomonadati</taxon>
        <taxon>Pseudomonadota</taxon>
        <taxon>Gammaproteobacteria</taxon>
        <taxon>Enterobacterales</taxon>
        <taxon>Enterobacteriaceae</taxon>
        <taxon>Escherichia</taxon>
    </lineage>
</organism>
<dbReference type="Gene3D" id="3.50.50.60">
    <property type="entry name" value="FAD/NAD(P)-binding domain"/>
    <property type="match status" value="1"/>
</dbReference>
<evidence type="ECO:0000313" key="3">
    <source>
        <dbReference type="Proteomes" id="UP000001410"/>
    </source>
</evidence>
<evidence type="ECO:0000313" key="2">
    <source>
        <dbReference type="EMBL" id="AAN80520.1"/>
    </source>
</evidence>
<dbReference type="HOGENOM" id="CLU_031619_1_0_6"/>